<evidence type="ECO:0000256" key="2">
    <source>
        <dbReference type="ARBA" id="ARBA00029447"/>
    </source>
</evidence>
<dbReference type="EMBL" id="UYIN01000019">
    <property type="protein sequence ID" value="VDG73103.1"/>
    <property type="molecule type" value="Genomic_DNA"/>
</dbReference>
<dbReference type="SUPFAM" id="SSF58104">
    <property type="entry name" value="Methyl-accepting chemotaxis protein (MCP) signaling domain"/>
    <property type="match status" value="1"/>
</dbReference>
<keyword evidence="1 3" id="KW-0807">Transducer</keyword>
<protein>
    <submittedName>
        <fullName evidence="6">Methyl-accepting transducer</fullName>
    </submittedName>
</protein>
<comment type="caution">
    <text evidence="6">The sequence shown here is derived from an EMBL/GenBank/DDBJ whole genome shotgun (WGS) entry which is preliminary data.</text>
</comment>
<evidence type="ECO:0000259" key="5">
    <source>
        <dbReference type="PROSITE" id="PS50111"/>
    </source>
</evidence>
<dbReference type="InterPro" id="IPR004089">
    <property type="entry name" value="MCPsignal_dom"/>
</dbReference>
<comment type="similarity">
    <text evidence="2">Belongs to the methyl-accepting chemotaxis (MCP) protein family.</text>
</comment>
<dbReference type="RefSeq" id="WP_125149355.1">
    <property type="nucleotide sequence ID" value="NZ_UYIN01000019.1"/>
</dbReference>
<organism evidence="6 7">
    <name type="scientific">Clostridium carnis</name>
    <dbReference type="NCBI Taxonomy" id="1530"/>
    <lineage>
        <taxon>Bacteria</taxon>
        <taxon>Bacillati</taxon>
        <taxon>Bacillota</taxon>
        <taxon>Clostridia</taxon>
        <taxon>Eubacteriales</taxon>
        <taxon>Clostridiaceae</taxon>
        <taxon>Clostridium</taxon>
    </lineage>
</organism>
<dbReference type="PANTHER" id="PTHR32089">
    <property type="entry name" value="METHYL-ACCEPTING CHEMOTAXIS PROTEIN MCPB"/>
    <property type="match status" value="1"/>
</dbReference>
<dbReference type="InterPro" id="IPR025991">
    <property type="entry name" value="Chemoreceptor_zinc-bind_dom"/>
</dbReference>
<feature type="domain" description="Methyl-accepting transducer" evidence="5">
    <location>
        <begin position="96"/>
        <end position="309"/>
    </location>
</feature>
<feature type="coiled-coil region" evidence="4">
    <location>
        <begin position="158"/>
        <end position="185"/>
    </location>
</feature>
<accession>A0ABY6SXU5</accession>
<proteinExistence type="inferred from homology"/>
<evidence type="ECO:0000313" key="6">
    <source>
        <dbReference type="EMBL" id="VDG73103.1"/>
    </source>
</evidence>
<evidence type="ECO:0000256" key="3">
    <source>
        <dbReference type="PROSITE-ProRule" id="PRU00284"/>
    </source>
</evidence>
<dbReference type="Gene3D" id="1.10.287.950">
    <property type="entry name" value="Methyl-accepting chemotaxis protein"/>
    <property type="match status" value="1"/>
</dbReference>
<dbReference type="Gene3D" id="1.20.120.30">
    <property type="entry name" value="Aspartate receptor, ligand-binding domain"/>
    <property type="match status" value="1"/>
</dbReference>
<dbReference type="Pfam" id="PF00015">
    <property type="entry name" value="MCPsignal"/>
    <property type="match status" value="1"/>
</dbReference>
<dbReference type="Pfam" id="PF13682">
    <property type="entry name" value="CZB"/>
    <property type="match status" value="1"/>
</dbReference>
<dbReference type="SMART" id="SM00283">
    <property type="entry name" value="MA"/>
    <property type="match status" value="1"/>
</dbReference>
<keyword evidence="4" id="KW-0175">Coiled coil</keyword>
<dbReference type="PRINTS" id="PR00260">
    <property type="entry name" value="CHEMTRNSDUCR"/>
</dbReference>
<reference evidence="6 7" key="1">
    <citation type="submission" date="2018-11" db="EMBL/GenBank/DDBJ databases">
        <authorList>
            <consortium name="Pathogen Informatics"/>
        </authorList>
    </citation>
    <scope>NUCLEOTIDE SEQUENCE [LARGE SCALE GENOMIC DNA]</scope>
    <source>
        <strain evidence="6 7">NCTC10913</strain>
    </source>
</reference>
<evidence type="ECO:0000313" key="7">
    <source>
        <dbReference type="Proteomes" id="UP000277570"/>
    </source>
</evidence>
<evidence type="ECO:0000256" key="4">
    <source>
        <dbReference type="SAM" id="Coils"/>
    </source>
</evidence>
<dbReference type="PANTHER" id="PTHR32089:SF112">
    <property type="entry name" value="LYSOZYME-LIKE PROTEIN-RELATED"/>
    <property type="match status" value="1"/>
</dbReference>
<gene>
    <name evidence="6" type="primary">mcp2_2</name>
    <name evidence="6" type="ORF">NCTC10913_03440</name>
</gene>
<sequence length="463" mass="52768">MIQNLKKSIYRIFNFRSKENNKIIEDLNNNLENCIKNKCLLKSDNVQNDKLVSNINKLLEAYNNNNNNNNNIVKINDILNEIIGLDLIRDMIININSQTEFINSMVATSQELSATIDNMSSSIQVIADNSNNGKVVALNSIDKVNKSVEFIDTSFEDIETAITKMENIEKKVDEIRNVLNIIQEISDQTTLLSLNASIEAARVGEHGKGFMVVANEIKKLSEYTKESVRTINKSMIELQNETDESSLATKGIIKKLKIGKLEIDNIASLINDSVEFIKKIDEEISSIVATTEEQNAATSMFAEELTEVSSEAAKIENICRSVGNKVYSLSKNVENIRSQILKKEIDDLSIKEKIDIYKVDHLLWKWKIYNMLLGIDDIDAECASDYKECRLGKWYYREENKEILDNPIFKSIENPHINLHKKAKEAIYLYRNGNVDLSEKKLEEMDCISSDIIDLLDTFKTNI</sequence>
<name>A0ABY6SXU5_9CLOT</name>
<dbReference type="Proteomes" id="UP000277570">
    <property type="component" value="Unassembled WGS sequence"/>
</dbReference>
<keyword evidence="7" id="KW-1185">Reference proteome</keyword>
<dbReference type="PROSITE" id="PS50111">
    <property type="entry name" value="CHEMOTAXIS_TRANSDUC_2"/>
    <property type="match status" value="1"/>
</dbReference>
<evidence type="ECO:0000256" key="1">
    <source>
        <dbReference type="ARBA" id="ARBA00023224"/>
    </source>
</evidence>
<dbReference type="InterPro" id="IPR004090">
    <property type="entry name" value="Chemotax_Me-accpt_rcpt"/>
</dbReference>